<sequence>MGAGVERKSECLTLQLDGCQRGAEIGMFNLQLDGCQQYEATAAVIPTTIVGTVTEIKITQSYMCKSCTRKLPEIITEEKYNRCTFCKMLQKTDNFVSCLTATLNVESEDELEDNQPSKLTIFNSQINNFCTLHFKEELLKDHLKMEEFFLEETFAFNHFDNVVDSFTVM</sequence>
<keyword evidence="2" id="KW-1185">Reference proteome</keyword>
<comment type="caution">
    <text evidence="1">The sequence shown here is derived from an EMBL/GenBank/DDBJ whole genome shotgun (WGS) entry which is preliminary data.</text>
</comment>
<evidence type="ECO:0000313" key="2">
    <source>
        <dbReference type="Proteomes" id="UP000683360"/>
    </source>
</evidence>
<dbReference type="Proteomes" id="UP000683360">
    <property type="component" value="Unassembled WGS sequence"/>
</dbReference>
<reference evidence="1" key="1">
    <citation type="submission" date="2021-03" db="EMBL/GenBank/DDBJ databases">
        <authorList>
            <person name="Bekaert M."/>
        </authorList>
    </citation>
    <scope>NUCLEOTIDE SEQUENCE</scope>
</reference>
<accession>A0A8S3V0Z4</accession>
<name>A0A8S3V0Z4_MYTED</name>
<gene>
    <name evidence="1" type="ORF">MEDL_61930</name>
</gene>
<dbReference type="OrthoDB" id="6140809at2759"/>
<dbReference type="EMBL" id="CAJPWZ010003045">
    <property type="protein sequence ID" value="CAG2250199.1"/>
    <property type="molecule type" value="Genomic_DNA"/>
</dbReference>
<dbReference type="AlphaFoldDB" id="A0A8S3V0Z4"/>
<organism evidence="1 2">
    <name type="scientific">Mytilus edulis</name>
    <name type="common">Blue mussel</name>
    <dbReference type="NCBI Taxonomy" id="6550"/>
    <lineage>
        <taxon>Eukaryota</taxon>
        <taxon>Metazoa</taxon>
        <taxon>Spiralia</taxon>
        <taxon>Lophotrochozoa</taxon>
        <taxon>Mollusca</taxon>
        <taxon>Bivalvia</taxon>
        <taxon>Autobranchia</taxon>
        <taxon>Pteriomorphia</taxon>
        <taxon>Mytilida</taxon>
        <taxon>Mytiloidea</taxon>
        <taxon>Mytilidae</taxon>
        <taxon>Mytilinae</taxon>
        <taxon>Mytilus</taxon>
    </lineage>
</organism>
<proteinExistence type="predicted"/>
<protein>
    <submittedName>
        <fullName evidence="1">Uncharacterized protein</fullName>
    </submittedName>
</protein>
<evidence type="ECO:0000313" key="1">
    <source>
        <dbReference type="EMBL" id="CAG2250199.1"/>
    </source>
</evidence>